<evidence type="ECO:0000313" key="2">
    <source>
        <dbReference type="Proteomes" id="UP000245626"/>
    </source>
</evidence>
<evidence type="ECO:0000313" key="1">
    <source>
        <dbReference type="EMBL" id="PWN46880.1"/>
    </source>
</evidence>
<keyword evidence="2" id="KW-1185">Reference proteome</keyword>
<reference evidence="1 2" key="1">
    <citation type="journal article" date="2018" name="Mol. Biol. Evol.">
        <title>Broad Genomic Sampling Reveals a Smut Pathogenic Ancestry of the Fungal Clade Ustilaginomycotina.</title>
        <authorList>
            <person name="Kijpornyongpan T."/>
            <person name="Mondo S.J."/>
            <person name="Barry K."/>
            <person name="Sandor L."/>
            <person name="Lee J."/>
            <person name="Lipzen A."/>
            <person name="Pangilinan J."/>
            <person name="LaButti K."/>
            <person name="Hainaut M."/>
            <person name="Henrissat B."/>
            <person name="Grigoriev I.V."/>
            <person name="Spatafora J.W."/>
            <person name="Aime M.C."/>
        </authorList>
    </citation>
    <scope>NUCLEOTIDE SEQUENCE [LARGE SCALE GENOMIC DNA]</scope>
    <source>
        <strain evidence="1 2">SA 807</strain>
    </source>
</reference>
<dbReference type="Proteomes" id="UP000245626">
    <property type="component" value="Unassembled WGS sequence"/>
</dbReference>
<name>A0ACD0NM78_9BASI</name>
<proteinExistence type="predicted"/>
<dbReference type="EMBL" id="KZ820654">
    <property type="protein sequence ID" value="PWN46880.1"/>
    <property type="molecule type" value="Genomic_DNA"/>
</dbReference>
<organism evidence="1 2">
    <name type="scientific">Violaceomyces palustris</name>
    <dbReference type="NCBI Taxonomy" id="1673888"/>
    <lineage>
        <taxon>Eukaryota</taxon>
        <taxon>Fungi</taxon>
        <taxon>Dikarya</taxon>
        <taxon>Basidiomycota</taxon>
        <taxon>Ustilaginomycotina</taxon>
        <taxon>Ustilaginomycetes</taxon>
        <taxon>Violaceomycetales</taxon>
        <taxon>Violaceomycetaceae</taxon>
        <taxon>Violaceomyces</taxon>
    </lineage>
</organism>
<accession>A0ACD0NM78</accession>
<gene>
    <name evidence="1" type="ORF">IE53DRAFT_371939</name>
</gene>
<sequence length="129" mass="13709">MSRLPHQHYPAWQPSSSSSSTSSHGRERELQSTYSSQATYSNVPQAPPSSSRAGPSTWTNGATTSTASLPSTYTNAHPVSQPVTKLEDNRPVPIATAQVLANGTTIYAATGRKRKRLQKDGDEPGGLDG</sequence>
<protein>
    <submittedName>
        <fullName evidence="1">Uncharacterized protein</fullName>
    </submittedName>
</protein>